<sequence>MYPEPKSQLGLAKIFTQKKLSMIRDGVISDGVIGDVVKGEGRKFLVINFKSTYFFLSCSLQGGLRQAQAPVEKSNKLRHR</sequence>
<dbReference type="Proteomes" id="UP000321301">
    <property type="component" value="Unassembled WGS sequence"/>
</dbReference>
<comment type="caution">
    <text evidence="1">The sequence shown here is derived from an EMBL/GenBank/DDBJ whole genome shotgun (WGS) entry which is preliminary data.</text>
</comment>
<dbReference type="EMBL" id="BJYV01000015">
    <property type="protein sequence ID" value="GEO22417.1"/>
    <property type="molecule type" value="Genomic_DNA"/>
</dbReference>
<evidence type="ECO:0000313" key="2">
    <source>
        <dbReference type="Proteomes" id="UP000321301"/>
    </source>
</evidence>
<dbReference type="AlphaFoldDB" id="A0A512CDY4"/>
<name>A0A512CDY4_9BACT</name>
<proteinExistence type="predicted"/>
<gene>
    <name evidence="1" type="ORF">CQA01_29510</name>
</gene>
<keyword evidence="2" id="KW-1185">Reference proteome</keyword>
<protein>
    <submittedName>
        <fullName evidence="1">Uncharacterized protein</fullName>
    </submittedName>
</protein>
<reference evidence="1 2" key="1">
    <citation type="submission" date="2019-07" db="EMBL/GenBank/DDBJ databases">
        <title>Whole genome shotgun sequence of Cyclobacterium qasimii NBRC 106168.</title>
        <authorList>
            <person name="Hosoyama A."/>
            <person name="Uohara A."/>
            <person name="Ohji S."/>
            <person name="Ichikawa N."/>
        </authorList>
    </citation>
    <scope>NUCLEOTIDE SEQUENCE [LARGE SCALE GENOMIC DNA]</scope>
    <source>
        <strain evidence="1 2">NBRC 106168</strain>
    </source>
</reference>
<accession>A0A512CDY4</accession>
<organism evidence="1 2">
    <name type="scientific">Cyclobacterium qasimii</name>
    <dbReference type="NCBI Taxonomy" id="1350429"/>
    <lineage>
        <taxon>Bacteria</taxon>
        <taxon>Pseudomonadati</taxon>
        <taxon>Bacteroidota</taxon>
        <taxon>Cytophagia</taxon>
        <taxon>Cytophagales</taxon>
        <taxon>Cyclobacteriaceae</taxon>
        <taxon>Cyclobacterium</taxon>
    </lineage>
</organism>
<evidence type="ECO:0000313" key="1">
    <source>
        <dbReference type="EMBL" id="GEO22417.1"/>
    </source>
</evidence>